<dbReference type="InterPro" id="IPR013196">
    <property type="entry name" value="HTH_11"/>
</dbReference>
<geneLocation type="plasmid" evidence="4">
    <name>pnpa70</name>
</geneLocation>
<evidence type="ECO:0000259" key="2">
    <source>
        <dbReference type="Pfam" id="PF08279"/>
    </source>
</evidence>
<dbReference type="KEGG" id="npl:FGF80_18845"/>
<dbReference type="InterPro" id="IPR036390">
    <property type="entry name" value="WH_DNA-bd_sf"/>
</dbReference>
<feature type="domain" description="Helix-turn-helix type 11" evidence="2">
    <location>
        <begin position="40"/>
        <end position="76"/>
    </location>
</feature>
<evidence type="ECO:0000313" key="4">
    <source>
        <dbReference type="Proteomes" id="UP000307562"/>
    </source>
</evidence>
<evidence type="ECO:0000313" key="3">
    <source>
        <dbReference type="EMBL" id="QCW05300.1"/>
    </source>
</evidence>
<dbReference type="RefSeq" id="WP_138655757.1">
    <property type="nucleotide sequence ID" value="NZ_CP040639.1"/>
</dbReference>
<dbReference type="SUPFAM" id="SSF46785">
    <property type="entry name" value="Winged helix' DNA-binding domain"/>
    <property type="match status" value="1"/>
</dbReference>
<dbReference type="InterPro" id="IPR036388">
    <property type="entry name" value="WH-like_DNA-bd_sf"/>
</dbReference>
<feature type="region of interest" description="Disordered" evidence="1">
    <location>
        <begin position="75"/>
        <end position="107"/>
    </location>
</feature>
<dbReference type="Proteomes" id="UP000307562">
    <property type="component" value="Plasmid pNPA70"/>
</dbReference>
<dbReference type="Gene3D" id="1.10.10.10">
    <property type="entry name" value="Winged helix-like DNA-binding domain superfamily/Winged helix DNA-binding domain"/>
    <property type="match status" value="1"/>
</dbReference>
<keyword evidence="4" id="KW-1185">Reference proteome</keyword>
<name>A0A4P9TMK6_9EURY</name>
<keyword evidence="3" id="KW-0614">Plasmid</keyword>
<protein>
    <submittedName>
        <fullName evidence="3">HTH domain-containing protein</fullName>
    </submittedName>
</protein>
<dbReference type="AlphaFoldDB" id="A0A4P9TMK6"/>
<gene>
    <name evidence="3" type="ORF">FGF80_18845</name>
</gene>
<dbReference type="GeneID" id="96158200"/>
<dbReference type="Pfam" id="PF08279">
    <property type="entry name" value="HTH_11"/>
    <property type="match status" value="1"/>
</dbReference>
<organism evidence="3 4">
    <name type="scientific">Natrinema pallidum</name>
    <dbReference type="NCBI Taxonomy" id="69527"/>
    <lineage>
        <taxon>Archaea</taxon>
        <taxon>Methanobacteriati</taxon>
        <taxon>Methanobacteriota</taxon>
        <taxon>Stenosarchaea group</taxon>
        <taxon>Halobacteria</taxon>
        <taxon>Halobacteriales</taxon>
        <taxon>Natrialbaceae</taxon>
        <taxon>Natrinema</taxon>
    </lineage>
</organism>
<sequence length="107" mass="11714">MTIDPGPADYDGRGDLPDALAFVKPNYARAYVAFKRIDTSLTGPDLADRLDCSKPTAYRYINRLSDLGLITESEQRGTFAKPTPAYTTADTPSERIVTDGGTDESHR</sequence>
<evidence type="ECO:0000256" key="1">
    <source>
        <dbReference type="SAM" id="MobiDB-lite"/>
    </source>
</evidence>
<feature type="compositionally biased region" description="Basic and acidic residues" evidence="1">
    <location>
        <begin position="92"/>
        <end position="107"/>
    </location>
</feature>
<proteinExistence type="predicted"/>
<accession>A0A4P9TMK6</accession>
<reference evidence="4" key="1">
    <citation type="submission" date="2019-05" db="EMBL/GenBank/DDBJ databases">
        <title>Complete Genome Sequence and Methylation Pattern of the Halophilic Archaeon Natrinema pallidum BOL6-1.</title>
        <authorList>
            <person name="DasSarma P."/>
            <person name="DasSarma B.P."/>
            <person name="DasSarma S.L."/>
            <person name="Martinez F.L."/>
            <person name="Guzman D."/>
            <person name="Roberts R.J."/>
            <person name="DasSarma S."/>
        </authorList>
    </citation>
    <scope>NUCLEOTIDE SEQUENCE [LARGE SCALE GENOMIC DNA]</scope>
    <source>
        <strain evidence="4">BOL6-1</strain>
        <plasmid evidence="4">pnpa70</plasmid>
    </source>
</reference>
<dbReference type="EMBL" id="CP040639">
    <property type="protein sequence ID" value="QCW05300.1"/>
    <property type="molecule type" value="Genomic_DNA"/>
</dbReference>